<name>A0A9Q3BCN4_9BASI</name>
<gene>
    <name evidence="2" type="ORF">O181_002403</name>
</gene>
<dbReference type="InterPro" id="IPR001619">
    <property type="entry name" value="Sec1-like"/>
</dbReference>
<accession>A0A9Q3BCN4</accession>
<dbReference type="OrthoDB" id="2228at2759"/>
<reference evidence="2" key="1">
    <citation type="submission" date="2021-03" db="EMBL/GenBank/DDBJ databases">
        <title>Draft genome sequence of rust myrtle Austropuccinia psidii MF-1, a brazilian biotype.</title>
        <authorList>
            <person name="Quecine M.C."/>
            <person name="Pachon D.M.R."/>
            <person name="Bonatelli M.L."/>
            <person name="Correr F.H."/>
            <person name="Franceschini L.M."/>
            <person name="Leite T.F."/>
            <person name="Margarido G.R.A."/>
            <person name="Almeida C.A."/>
            <person name="Ferrarezi J.A."/>
            <person name="Labate C.A."/>
        </authorList>
    </citation>
    <scope>NUCLEOTIDE SEQUENCE</scope>
    <source>
        <strain evidence="2">MF-1</strain>
    </source>
</reference>
<organism evidence="2 3">
    <name type="scientific">Austropuccinia psidii MF-1</name>
    <dbReference type="NCBI Taxonomy" id="1389203"/>
    <lineage>
        <taxon>Eukaryota</taxon>
        <taxon>Fungi</taxon>
        <taxon>Dikarya</taxon>
        <taxon>Basidiomycota</taxon>
        <taxon>Pucciniomycotina</taxon>
        <taxon>Pucciniomycetes</taxon>
        <taxon>Pucciniales</taxon>
        <taxon>Sphaerophragmiaceae</taxon>
        <taxon>Austropuccinia</taxon>
    </lineage>
</organism>
<dbReference type="Pfam" id="PF00995">
    <property type="entry name" value="Sec1"/>
    <property type="match status" value="1"/>
</dbReference>
<dbReference type="SUPFAM" id="SSF56815">
    <property type="entry name" value="Sec1/munc18-like (SM) proteins"/>
    <property type="match status" value="1"/>
</dbReference>
<protein>
    <submittedName>
        <fullName evidence="2">Uncharacterized protein</fullName>
    </submittedName>
</protein>
<dbReference type="AlphaFoldDB" id="A0A9Q3BCN4"/>
<proteinExistence type="inferred from homology"/>
<comment type="caution">
    <text evidence="2">The sequence shown here is derived from an EMBL/GenBank/DDBJ whole genome shotgun (WGS) entry which is preliminary data.</text>
</comment>
<dbReference type="EMBL" id="AVOT02000398">
    <property type="protein sequence ID" value="MBW0462688.1"/>
    <property type="molecule type" value="Genomic_DNA"/>
</dbReference>
<evidence type="ECO:0000313" key="3">
    <source>
        <dbReference type="Proteomes" id="UP000765509"/>
    </source>
</evidence>
<evidence type="ECO:0000256" key="1">
    <source>
        <dbReference type="ARBA" id="ARBA00009884"/>
    </source>
</evidence>
<dbReference type="InterPro" id="IPR036045">
    <property type="entry name" value="Sec1-like_sf"/>
</dbReference>
<dbReference type="Proteomes" id="UP000765509">
    <property type="component" value="Unassembled WGS sequence"/>
</dbReference>
<sequence>MAETCMELFEKRQLAAVASVEQCCSTGMTAEGRTPKSIVEEMVPLLDDRTLSTSDKLRIVALYVLYRDGVPDEDRRRLYQHAKLALHEMDAVKNLIHLAANVTKDSGEKKKQLFKQTLDENAYDISRF</sequence>
<comment type="similarity">
    <text evidence="1">Belongs to the STXBP/unc-18/SEC1 family.</text>
</comment>
<evidence type="ECO:0000313" key="2">
    <source>
        <dbReference type="EMBL" id="MBW0462688.1"/>
    </source>
</evidence>
<dbReference type="GO" id="GO:0016192">
    <property type="term" value="P:vesicle-mediated transport"/>
    <property type="evidence" value="ECO:0007669"/>
    <property type="project" value="InterPro"/>
</dbReference>
<dbReference type="Gene3D" id="1.25.40.60">
    <property type="match status" value="1"/>
</dbReference>
<keyword evidence="3" id="KW-1185">Reference proteome</keyword>